<protein>
    <submittedName>
        <fullName evidence="2">Uncharacterized protein</fullName>
    </submittedName>
</protein>
<dbReference type="EMBL" id="ML121547">
    <property type="protein sequence ID" value="RPB23323.1"/>
    <property type="molecule type" value="Genomic_DNA"/>
</dbReference>
<evidence type="ECO:0000313" key="2">
    <source>
        <dbReference type="EMBL" id="RPB23323.1"/>
    </source>
</evidence>
<evidence type="ECO:0000256" key="1">
    <source>
        <dbReference type="SAM" id="Phobius"/>
    </source>
</evidence>
<dbReference type="Proteomes" id="UP000267821">
    <property type="component" value="Unassembled WGS sequence"/>
</dbReference>
<evidence type="ECO:0000313" key="3">
    <source>
        <dbReference type="Proteomes" id="UP000267821"/>
    </source>
</evidence>
<feature type="transmembrane region" description="Helical" evidence="1">
    <location>
        <begin position="35"/>
        <end position="53"/>
    </location>
</feature>
<gene>
    <name evidence="2" type="ORF">L211DRAFT_284906</name>
</gene>
<dbReference type="InParanoid" id="A0A3N4LK70"/>
<proteinExistence type="predicted"/>
<organism evidence="2 3">
    <name type="scientific">Terfezia boudieri ATCC MYA-4762</name>
    <dbReference type="NCBI Taxonomy" id="1051890"/>
    <lineage>
        <taxon>Eukaryota</taxon>
        <taxon>Fungi</taxon>
        <taxon>Dikarya</taxon>
        <taxon>Ascomycota</taxon>
        <taxon>Pezizomycotina</taxon>
        <taxon>Pezizomycetes</taxon>
        <taxon>Pezizales</taxon>
        <taxon>Pezizaceae</taxon>
        <taxon>Terfezia</taxon>
    </lineage>
</organism>
<name>A0A3N4LK70_9PEZI</name>
<keyword evidence="1" id="KW-0472">Membrane</keyword>
<reference evidence="2 3" key="1">
    <citation type="journal article" date="2018" name="Nat. Ecol. Evol.">
        <title>Pezizomycetes genomes reveal the molecular basis of ectomycorrhizal truffle lifestyle.</title>
        <authorList>
            <person name="Murat C."/>
            <person name="Payen T."/>
            <person name="Noel B."/>
            <person name="Kuo A."/>
            <person name="Morin E."/>
            <person name="Chen J."/>
            <person name="Kohler A."/>
            <person name="Krizsan K."/>
            <person name="Balestrini R."/>
            <person name="Da Silva C."/>
            <person name="Montanini B."/>
            <person name="Hainaut M."/>
            <person name="Levati E."/>
            <person name="Barry K.W."/>
            <person name="Belfiori B."/>
            <person name="Cichocki N."/>
            <person name="Clum A."/>
            <person name="Dockter R.B."/>
            <person name="Fauchery L."/>
            <person name="Guy J."/>
            <person name="Iotti M."/>
            <person name="Le Tacon F."/>
            <person name="Lindquist E.A."/>
            <person name="Lipzen A."/>
            <person name="Malagnac F."/>
            <person name="Mello A."/>
            <person name="Molinier V."/>
            <person name="Miyauchi S."/>
            <person name="Poulain J."/>
            <person name="Riccioni C."/>
            <person name="Rubini A."/>
            <person name="Sitrit Y."/>
            <person name="Splivallo R."/>
            <person name="Traeger S."/>
            <person name="Wang M."/>
            <person name="Zifcakova L."/>
            <person name="Wipf D."/>
            <person name="Zambonelli A."/>
            <person name="Paolocci F."/>
            <person name="Nowrousian M."/>
            <person name="Ottonello S."/>
            <person name="Baldrian P."/>
            <person name="Spatafora J.W."/>
            <person name="Henrissat B."/>
            <person name="Nagy L.G."/>
            <person name="Aury J.M."/>
            <person name="Wincker P."/>
            <person name="Grigoriev I.V."/>
            <person name="Bonfante P."/>
            <person name="Martin F.M."/>
        </authorList>
    </citation>
    <scope>NUCLEOTIDE SEQUENCE [LARGE SCALE GENOMIC DNA]</scope>
    <source>
        <strain evidence="2 3">ATCC MYA-4762</strain>
    </source>
</reference>
<dbReference type="AlphaFoldDB" id="A0A3N4LK70"/>
<sequence>MAFMQYDTCEKKKRLFQSIFFVLHMCVGEREKKKIFFFTLNFFIFIIIIIIFLPDGEVIQSF</sequence>
<keyword evidence="1" id="KW-0812">Transmembrane</keyword>
<keyword evidence="1" id="KW-1133">Transmembrane helix</keyword>
<accession>A0A3N4LK70</accession>
<keyword evidence="3" id="KW-1185">Reference proteome</keyword>